<dbReference type="PaxDb" id="273116-14324695"/>
<reference evidence="1 2" key="2">
    <citation type="journal article" date="2000" name="Proc. Natl. Acad. Sci. U.S.A.">
        <title>Archaeal adaptation to higher temperatures revealed by genomic sequence of Thermoplasma volcanium.</title>
        <authorList>
            <person name="Kawashima T."/>
            <person name="Amano N."/>
            <person name="Koike H."/>
            <person name="Makino S."/>
            <person name="Higuchi S."/>
            <person name="Kawashima-Ohya Y."/>
            <person name="Watanabe K."/>
            <person name="Yamazaki M."/>
            <person name="Kanehori K."/>
            <person name="Kawamoto T."/>
            <person name="Nunoshiba T."/>
            <person name="Yamamoto Y."/>
            <person name="Aramaki H."/>
            <person name="Makino K."/>
            <person name="Suzuki M."/>
        </authorList>
    </citation>
    <scope>NUCLEOTIDE SEQUENCE [LARGE SCALE GENOMIC DNA]</scope>
    <source>
        <strain evidence="2">ATCC 51530 / DSM 4299 / JCM 9571 / NBRC 15438 / GSS1</strain>
    </source>
</reference>
<dbReference type="EMBL" id="BA000011">
    <property type="protein sequence ID" value="BAB59622.1"/>
    <property type="molecule type" value="Genomic_DNA"/>
</dbReference>
<protein>
    <submittedName>
        <fullName evidence="1">TVG0468499 protein</fullName>
    </submittedName>
</protein>
<dbReference type="OrthoDB" id="57156at2157"/>
<dbReference type="Pfam" id="PF09943">
    <property type="entry name" value="DUF2175"/>
    <property type="match status" value="1"/>
</dbReference>
<dbReference type="Proteomes" id="UP000001017">
    <property type="component" value="Chromosome"/>
</dbReference>
<dbReference type="RefSeq" id="WP_010916739.1">
    <property type="nucleotide sequence ID" value="NC_002689.2"/>
</dbReference>
<gene>
    <name evidence="1" type="ORF">TVG0468499</name>
</gene>
<dbReference type="KEGG" id="tvo:TVG0468499"/>
<proteinExistence type="predicted"/>
<name>Q97BH5_THEVO</name>
<sequence>MAEYKCYVCEKPVKTGEKFTFTKKGSVHYDCFIADKRNKLGEEKLENLRVLSILLDSNLQNLVNVLGVPADSPELAEIKRQNIQSIEKMAGDITRKIEEL</sequence>
<dbReference type="eggNOG" id="arCOG00317">
    <property type="taxonomic scope" value="Archaea"/>
</dbReference>
<evidence type="ECO:0000313" key="2">
    <source>
        <dbReference type="Proteomes" id="UP000001017"/>
    </source>
</evidence>
<dbReference type="HOGENOM" id="CLU_2313887_0_0_2"/>
<dbReference type="AlphaFoldDB" id="Q97BH5"/>
<dbReference type="STRING" id="273116.gene:9381262"/>
<dbReference type="GeneID" id="1440997"/>
<dbReference type="InterPro" id="IPR018686">
    <property type="entry name" value="DUF2175"/>
</dbReference>
<reference evidence="1 2" key="1">
    <citation type="journal article" date="1999" name="Proc. Jpn. Acad.">
        <title>Determination of the complete genomic DNA sequence of Thermoplasma volvanium GSS1.</title>
        <authorList>
            <person name="Kawashima T."/>
            <person name="Yamamoto Y."/>
            <person name="Aramaki H."/>
            <person name="Nunoshiba T."/>
            <person name="Kawamoto T."/>
            <person name="Watanabe K."/>
            <person name="Yamazaki M."/>
            <person name="Kanehori K."/>
            <person name="Amano N."/>
            <person name="Ohya Y."/>
            <person name="Makino K."/>
            <person name="Suzuki M."/>
        </authorList>
    </citation>
    <scope>NUCLEOTIDE SEQUENCE [LARGE SCALE GENOMIC DNA]</scope>
    <source>
        <strain evidence="2">ATCC 51530 / DSM 4299 / JCM 9571 / NBRC 15438 / GSS1</strain>
    </source>
</reference>
<organism evidence="1 2">
    <name type="scientific">Thermoplasma volcanium (strain ATCC 51530 / DSM 4299 / JCM 9571 / NBRC 15438 / GSS1)</name>
    <dbReference type="NCBI Taxonomy" id="273116"/>
    <lineage>
        <taxon>Archaea</taxon>
        <taxon>Methanobacteriati</taxon>
        <taxon>Thermoplasmatota</taxon>
        <taxon>Thermoplasmata</taxon>
        <taxon>Thermoplasmatales</taxon>
        <taxon>Thermoplasmataceae</taxon>
        <taxon>Thermoplasma</taxon>
    </lineage>
</organism>
<evidence type="ECO:0000313" key="1">
    <source>
        <dbReference type="EMBL" id="BAB59622.1"/>
    </source>
</evidence>
<accession>Q97BH5</accession>
<keyword evidence="2" id="KW-1185">Reference proteome</keyword>